<feature type="compositionally biased region" description="Acidic residues" evidence="1">
    <location>
        <begin position="160"/>
        <end position="182"/>
    </location>
</feature>
<evidence type="ECO:0008006" key="4">
    <source>
        <dbReference type="Google" id="ProtNLM"/>
    </source>
</evidence>
<keyword evidence="3" id="KW-1185">Reference proteome</keyword>
<accession>A0A7Z0KD67</accession>
<dbReference type="Proteomes" id="UP000535437">
    <property type="component" value="Unassembled WGS sequence"/>
</dbReference>
<evidence type="ECO:0000313" key="3">
    <source>
        <dbReference type="Proteomes" id="UP000535437"/>
    </source>
</evidence>
<organism evidence="2 3">
    <name type="scientific">Nesterenkonia xinjiangensis</name>
    <dbReference type="NCBI Taxonomy" id="225327"/>
    <lineage>
        <taxon>Bacteria</taxon>
        <taxon>Bacillati</taxon>
        <taxon>Actinomycetota</taxon>
        <taxon>Actinomycetes</taxon>
        <taxon>Micrococcales</taxon>
        <taxon>Micrococcaceae</taxon>
        <taxon>Nesterenkonia</taxon>
    </lineage>
</organism>
<feature type="region of interest" description="Disordered" evidence="1">
    <location>
        <begin position="151"/>
        <end position="182"/>
    </location>
</feature>
<evidence type="ECO:0000256" key="1">
    <source>
        <dbReference type="SAM" id="MobiDB-lite"/>
    </source>
</evidence>
<dbReference type="AlphaFoldDB" id="A0A7Z0KD67"/>
<dbReference type="Pfam" id="PF12028">
    <property type="entry name" value="DUF3515"/>
    <property type="match status" value="1"/>
</dbReference>
<comment type="caution">
    <text evidence="2">The sequence shown here is derived from an EMBL/GenBank/DDBJ whole genome shotgun (WGS) entry which is preliminary data.</text>
</comment>
<dbReference type="RefSeq" id="WP_179542562.1">
    <property type="nucleotide sequence ID" value="NZ_BAAALL010000001.1"/>
</dbReference>
<name>A0A7Z0KD67_9MICC</name>
<proteinExistence type="predicted"/>
<sequence>MPVLRTDTSRRRLHVPALIPVVATLTACSGGVASVEPAPHAADPLCAHVMLALPEVIGEHDQRETDSQGTAVWGDPSQVVVRCGVEPPGPSPEHCVSADGVDWLALEEDSADWRLISYGRQPAVEVLLDVEEVPSSTVMLALSGAVERIDQTRECTSTEQDIEDTADGSDVSEDRQDAEEPG</sequence>
<protein>
    <recommendedName>
        <fullName evidence="4">DUF3515 domain-containing protein</fullName>
    </recommendedName>
</protein>
<gene>
    <name evidence="2" type="ORF">HNR09_002738</name>
</gene>
<dbReference type="InterPro" id="IPR021903">
    <property type="entry name" value="DUF3515"/>
</dbReference>
<evidence type="ECO:0000313" key="2">
    <source>
        <dbReference type="EMBL" id="NYJ79327.1"/>
    </source>
</evidence>
<dbReference type="PROSITE" id="PS51257">
    <property type="entry name" value="PROKAR_LIPOPROTEIN"/>
    <property type="match status" value="1"/>
</dbReference>
<dbReference type="EMBL" id="JACCFY010000001">
    <property type="protein sequence ID" value="NYJ79327.1"/>
    <property type="molecule type" value="Genomic_DNA"/>
</dbReference>
<reference evidence="2 3" key="1">
    <citation type="submission" date="2020-07" db="EMBL/GenBank/DDBJ databases">
        <title>Sequencing the genomes of 1000 actinobacteria strains.</title>
        <authorList>
            <person name="Klenk H.-P."/>
        </authorList>
    </citation>
    <scope>NUCLEOTIDE SEQUENCE [LARGE SCALE GENOMIC DNA]</scope>
    <source>
        <strain evidence="2 3">DSM 15475</strain>
    </source>
</reference>